<organism evidence="2">
    <name type="scientific">Faucicola osloensis</name>
    <name type="common">Moraxella osloensis</name>
    <dbReference type="NCBI Taxonomy" id="34062"/>
    <lineage>
        <taxon>Bacteria</taxon>
        <taxon>Pseudomonadati</taxon>
        <taxon>Pseudomonadota</taxon>
        <taxon>Gammaproteobacteria</taxon>
        <taxon>Moraxellales</taxon>
        <taxon>Moraxellaceae</taxon>
        <taxon>Faucicola</taxon>
    </lineage>
</organism>
<proteinExistence type="predicted"/>
<dbReference type="EMBL" id="CP047226">
    <property type="protein sequence ID" value="QHG10257.1"/>
    <property type="molecule type" value="Genomic_DNA"/>
</dbReference>
<evidence type="ECO:0000313" key="2">
    <source>
        <dbReference type="EMBL" id="QHG10257.1"/>
    </source>
</evidence>
<gene>
    <name evidence="2" type="ORF">GSF12_10450</name>
</gene>
<name>A0A6P1KJV6_FAUOS</name>
<evidence type="ECO:0000256" key="1">
    <source>
        <dbReference type="SAM" id="MobiDB-lite"/>
    </source>
</evidence>
<dbReference type="AlphaFoldDB" id="A0A6P1KJV6"/>
<sequence>MQPTIMTDIEKMEKKAPEATFVADTTTNDADEVTSDKLTTAPQEQLDRLHSETPKQPTGNQ</sequence>
<accession>A0A6P1KJV6</accession>
<protein>
    <submittedName>
        <fullName evidence="2">Uncharacterized protein</fullName>
    </submittedName>
</protein>
<feature type="region of interest" description="Disordered" evidence="1">
    <location>
        <begin position="1"/>
        <end position="61"/>
    </location>
</feature>
<feature type="compositionally biased region" description="Basic and acidic residues" evidence="1">
    <location>
        <begin position="8"/>
        <end position="17"/>
    </location>
</feature>
<reference evidence="2" key="1">
    <citation type="journal article" date="2020" name="Microbiol. Resour. Announc.">
        <title>Complete Genome Sequence of Moraxella osloensis Strain YV1, Isolated from an Australian Wastewater Treatment Plant.</title>
        <authorList>
            <person name="Batinovic S."/>
            <person name="Rice D.T.F."/>
            <person name="Seviour R.J."/>
            <person name="Petrovski S."/>
        </authorList>
    </citation>
    <scope>NUCLEOTIDE SEQUENCE</scope>
    <source>
        <strain evidence="2">YV1</strain>
    </source>
</reference>